<dbReference type="Pfam" id="PF13847">
    <property type="entry name" value="Methyltransf_31"/>
    <property type="match status" value="1"/>
</dbReference>
<dbReference type="NCBIfam" id="TIGR02469">
    <property type="entry name" value="CbiT"/>
    <property type="match status" value="1"/>
</dbReference>
<dbReference type="PANTHER" id="PTHR43182">
    <property type="entry name" value="COBALT-PRECORRIN-6B C(15)-METHYLTRANSFERASE (DECARBOXYLATING)"/>
    <property type="match status" value="1"/>
</dbReference>
<dbReference type="Gene3D" id="3.40.50.150">
    <property type="entry name" value="Vaccinia Virus protein VP39"/>
    <property type="match status" value="1"/>
</dbReference>
<dbReference type="InterPro" id="IPR023475">
    <property type="entry name" value="CbiT"/>
</dbReference>
<comment type="similarity">
    <text evidence="5">Belongs to the methyltransferase superfamily. Archaeal-type CbiT family.</text>
</comment>
<name>A0A328Q602_9EURY</name>
<proteinExistence type="inferred from homology"/>
<reference evidence="7 8" key="1">
    <citation type="submission" date="2017-05" db="EMBL/GenBank/DDBJ databases">
        <title>Host range expansion of the Methanosphaera genus to humans and monogastric animals involves recent and extensive reduction in genome content.</title>
        <authorList>
            <person name="Hoedt E.C."/>
            <person name="Volmer J.G."/>
            <person name="Parks D.H."/>
            <person name="Rosewarne C.P."/>
            <person name="Denman S.E."/>
            <person name="Mcsweeney C.S."/>
            <person name="O Cuiv P."/>
            <person name="Hugenholtz P."/>
            <person name="Tyson G.W."/>
            <person name="Morrison M."/>
        </authorList>
    </citation>
    <scope>NUCLEOTIDE SEQUENCE [LARGE SCALE GENOMIC DNA]</scope>
    <source>
        <strain evidence="7 8">PA5</strain>
    </source>
</reference>
<dbReference type="GO" id="GO:0043776">
    <property type="term" value="F:cobalt-precorrin-6B C5-methyltransferase activity"/>
    <property type="evidence" value="ECO:0007669"/>
    <property type="project" value="RHEA"/>
</dbReference>
<evidence type="ECO:0000256" key="1">
    <source>
        <dbReference type="ARBA" id="ARBA00022573"/>
    </source>
</evidence>
<evidence type="ECO:0000256" key="2">
    <source>
        <dbReference type="ARBA" id="ARBA00022603"/>
    </source>
</evidence>
<comment type="pathway">
    <text evidence="5">Cofactor biosynthesis; adenosylcobalamin biosynthesis; cob(II)yrinate a,c-diamide from sirohydrochlorin (anaerobic route): step 8/10.</text>
</comment>
<dbReference type="InterPro" id="IPR014008">
    <property type="entry name" value="Cbl_synth_MTase_CbiT"/>
</dbReference>
<dbReference type="CDD" id="cd02440">
    <property type="entry name" value="AdoMet_MTases"/>
    <property type="match status" value="1"/>
</dbReference>
<dbReference type="Proteomes" id="UP000248557">
    <property type="component" value="Unassembled WGS sequence"/>
</dbReference>
<feature type="binding site" evidence="5">
    <location>
        <position position="21"/>
    </location>
    <ligand>
        <name>S-adenosyl-L-methionine</name>
        <dbReference type="ChEBI" id="CHEBI:59789"/>
    </ligand>
</feature>
<keyword evidence="3 5" id="KW-0808">Transferase</keyword>
<sequence length="191" mass="20828">MYFDITPDNEFIKTEKVPGPTKEEIRALVISKVKLTDEDVVVDVGCGTGGLTLEFAKRAKKIYSIDMNPDAIKTTRANLEKFGLQNKVELIEDEGLKALDHIEDFTKLMIGGSGGNLDNIIETGYLKLPIGGRIVITSIVLETATDSVHMLKELGAEPEVVNISVSKGTLLDRGVMMKALNPITIVSARKI</sequence>
<evidence type="ECO:0000259" key="6">
    <source>
        <dbReference type="Pfam" id="PF13847"/>
    </source>
</evidence>
<dbReference type="RefSeq" id="WP_112149255.1">
    <property type="nucleotide sequence ID" value="NZ_CATZNA010000023.1"/>
</dbReference>
<evidence type="ECO:0000256" key="3">
    <source>
        <dbReference type="ARBA" id="ARBA00022679"/>
    </source>
</evidence>
<feature type="domain" description="Methyltransferase" evidence="6">
    <location>
        <begin position="36"/>
        <end position="141"/>
    </location>
</feature>
<comment type="catalytic activity">
    <reaction evidence="5">
        <text>Co-precorrin-6B + S-adenosyl-L-methionine = Co-precorrin-7 + S-adenosyl-L-homocysteine + CO2</text>
        <dbReference type="Rhea" id="RHEA:36067"/>
        <dbReference type="ChEBI" id="CHEBI:16526"/>
        <dbReference type="ChEBI" id="CHEBI:57856"/>
        <dbReference type="ChEBI" id="CHEBI:59789"/>
        <dbReference type="ChEBI" id="CHEBI:70791"/>
        <dbReference type="ChEBI" id="CHEBI:72780"/>
        <dbReference type="EC" id="2.1.1.196"/>
    </reaction>
</comment>
<keyword evidence="4 5" id="KW-0949">S-adenosyl-L-methionine</keyword>
<organism evidence="7 8">
    <name type="scientific">Methanosphaera stadtmanae</name>
    <dbReference type="NCBI Taxonomy" id="2317"/>
    <lineage>
        <taxon>Archaea</taxon>
        <taxon>Methanobacteriati</taxon>
        <taxon>Methanobacteriota</taxon>
        <taxon>Methanomada group</taxon>
        <taxon>Methanobacteria</taxon>
        <taxon>Methanobacteriales</taxon>
        <taxon>Methanobacteriaceae</taxon>
        <taxon>Methanosphaera</taxon>
    </lineage>
</organism>
<dbReference type="EC" id="2.1.1.196" evidence="5"/>
<dbReference type="AlphaFoldDB" id="A0A328Q602"/>
<dbReference type="EMBL" id="NGJK01000005">
    <property type="protein sequence ID" value="RAP03787.1"/>
    <property type="molecule type" value="Genomic_DNA"/>
</dbReference>
<dbReference type="GO" id="GO:0008276">
    <property type="term" value="F:protein methyltransferase activity"/>
    <property type="evidence" value="ECO:0007669"/>
    <property type="project" value="InterPro"/>
</dbReference>
<comment type="function">
    <text evidence="5">Catalyzes the methylation of C-15 in cobalt-precorrin-6B followed by the decarboxylation of C-12 to form cobalt-precorrin-7.</text>
</comment>
<evidence type="ECO:0000313" key="8">
    <source>
        <dbReference type="Proteomes" id="UP000248557"/>
    </source>
</evidence>
<dbReference type="InterPro" id="IPR050714">
    <property type="entry name" value="Cobalamin_biosynth_MTase"/>
</dbReference>
<dbReference type="InterPro" id="IPR025714">
    <property type="entry name" value="Methyltranfer_dom"/>
</dbReference>
<protein>
    <recommendedName>
        <fullName evidence="5">Probable cobalt-precorrin-6B C(15)-methyltransferase (decarboxylating)</fullName>
        <ecNumber evidence="5">2.1.1.196</ecNumber>
    </recommendedName>
</protein>
<keyword evidence="1 5" id="KW-0169">Cobalamin biosynthesis</keyword>
<evidence type="ECO:0000313" key="7">
    <source>
        <dbReference type="EMBL" id="RAP03787.1"/>
    </source>
</evidence>
<feature type="binding site" evidence="5">
    <location>
        <begin position="45"/>
        <end position="49"/>
    </location>
    <ligand>
        <name>S-adenosyl-L-methionine</name>
        <dbReference type="ChEBI" id="CHEBI:59789"/>
    </ligand>
</feature>
<keyword evidence="2 5" id="KW-0489">Methyltransferase</keyword>
<feature type="binding site" evidence="5">
    <location>
        <position position="95"/>
    </location>
    <ligand>
        <name>S-adenosyl-L-methionine</name>
        <dbReference type="ChEBI" id="CHEBI:59789"/>
    </ligand>
</feature>
<dbReference type="SUPFAM" id="SSF53335">
    <property type="entry name" value="S-adenosyl-L-methionine-dependent methyltransferases"/>
    <property type="match status" value="1"/>
</dbReference>
<evidence type="ECO:0000256" key="4">
    <source>
        <dbReference type="ARBA" id="ARBA00022691"/>
    </source>
</evidence>
<dbReference type="HAMAP" id="MF_00786">
    <property type="entry name" value="CbiT"/>
    <property type="match status" value="1"/>
</dbReference>
<feature type="binding site" evidence="5">
    <location>
        <position position="66"/>
    </location>
    <ligand>
        <name>S-adenosyl-L-methionine</name>
        <dbReference type="ChEBI" id="CHEBI:59789"/>
    </ligand>
</feature>
<accession>A0A328Q602</accession>
<dbReference type="UniPathway" id="UPA00148">
    <property type="reaction ID" value="UER00229"/>
</dbReference>
<dbReference type="GO" id="GO:0019251">
    <property type="term" value="P:anaerobic cobalamin biosynthetic process"/>
    <property type="evidence" value="ECO:0007669"/>
    <property type="project" value="UniProtKB-UniRule"/>
</dbReference>
<dbReference type="InterPro" id="IPR029063">
    <property type="entry name" value="SAM-dependent_MTases_sf"/>
</dbReference>
<gene>
    <name evidence="5" type="primary">cbiT</name>
    <name evidence="7" type="ORF">CA615_00435</name>
</gene>
<dbReference type="GO" id="GO:0032259">
    <property type="term" value="P:methylation"/>
    <property type="evidence" value="ECO:0007669"/>
    <property type="project" value="UniProtKB-KW"/>
</dbReference>
<dbReference type="PANTHER" id="PTHR43182:SF1">
    <property type="entry name" value="COBALT-PRECORRIN-7 C(5)-METHYLTRANSFERASE"/>
    <property type="match status" value="1"/>
</dbReference>
<comment type="caution">
    <text evidence="7">The sequence shown here is derived from an EMBL/GenBank/DDBJ whole genome shotgun (WGS) entry which is preliminary data.</text>
</comment>
<evidence type="ECO:0000256" key="5">
    <source>
        <dbReference type="HAMAP-Rule" id="MF_00786"/>
    </source>
</evidence>